<reference evidence="6" key="1">
    <citation type="journal article" date="2021" name="bioRxiv">
        <title>Whole Genome Assembly and Annotation of Northern Wild Rice, Zizania palustris L., Supports a Whole Genome Duplication in the Zizania Genus.</title>
        <authorList>
            <person name="Haas M."/>
            <person name="Kono T."/>
            <person name="Macchietto M."/>
            <person name="Millas R."/>
            <person name="McGilp L."/>
            <person name="Shao M."/>
            <person name="Duquette J."/>
            <person name="Hirsch C.N."/>
            <person name="Kimball J."/>
        </authorList>
    </citation>
    <scope>NUCLEOTIDE SEQUENCE</scope>
    <source>
        <tissue evidence="6">Fresh leaf tissue</tissue>
    </source>
</reference>
<dbReference type="InterPro" id="IPR047149">
    <property type="entry name" value="KIF11-like"/>
</dbReference>
<sequence length="131" mass="15112">MTFLGELEEVLEVIFAICLNIAGDDIPEGVEESPRLTSQKSLLPEVYAAREKVGVYIPKDDYQQEENEQKDMADQIERMTASLEVNQKQINDLQEKYSSELQHSDDLSKKLEATRNVWTIQATYYPQQKKI</sequence>
<evidence type="ECO:0000256" key="5">
    <source>
        <dbReference type="SAM" id="Coils"/>
    </source>
</evidence>
<evidence type="ECO:0000256" key="3">
    <source>
        <dbReference type="ARBA" id="ARBA00023175"/>
    </source>
</evidence>
<evidence type="ECO:0000256" key="2">
    <source>
        <dbReference type="ARBA" id="ARBA00022490"/>
    </source>
</evidence>
<dbReference type="GO" id="GO:0008574">
    <property type="term" value="F:plus-end-directed microtubule motor activity"/>
    <property type="evidence" value="ECO:0007669"/>
    <property type="project" value="TreeGrafter"/>
</dbReference>
<keyword evidence="7" id="KW-1185">Reference proteome</keyword>
<accession>A0A8J5WFV3</accession>
<evidence type="ECO:0000313" key="7">
    <source>
        <dbReference type="Proteomes" id="UP000729402"/>
    </source>
</evidence>
<dbReference type="OrthoDB" id="1934084at2759"/>
<evidence type="ECO:0000313" key="6">
    <source>
        <dbReference type="EMBL" id="KAG8088038.1"/>
    </source>
</evidence>
<dbReference type="PANTHER" id="PTHR47970:SF12">
    <property type="entry name" value="KINESIN FAMILY MEMBER 11"/>
    <property type="match status" value="1"/>
</dbReference>
<comment type="caution">
    <text evidence="6">The sequence shown here is derived from an EMBL/GenBank/DDBJ whole genome shotgun (WGS) entry which is preliminary data.</text>
</comment>
<dbReference type="GO" id="GO:0090307">
    <property type="term" value="P:mitotic spindle assembly"/>
    <property type="evidence" value="ECO:0007669"/>
    <property type="project" value="TreeGrafter"/>
</dbReference>
<evidence type="ECO:0000256" key="4">
    <source>
        <dbReference type="ARBA" id="ARBA00023212"/>
    </source>
</evidence>
<dbReference type="Proteomes" id="UP000729402">
    <property type="component" value="Unassembled WGS sequence"/>
</dbReference>
<name>A0A8J5WFV3_ZIZPA</name>
<dbReference type="GO" id="GO:0005876">
    <property type="term" value="C:spindle microtubule"/>
    <property type="evidence" value="ECO:0007669"/>
    <property type="project" value="TreeGrafter"/>
</dbReference>
<evidence type="ECO:0000256" key="1">
    <source>
        <dbReference type="ARBA" id="ARBA00004245"/>
    </source>
</evidence>
<dbReference type="EMBL" id="JAAALK010000082">
    <property type="protein sequence ID" value="KAG8088038.1"/>
    <property type="molecule type" value="Genomic_DNA"/>
</dbReference>
<comment type="subcellular location">
    <subcellularLocation>
        <location evidence="1">Cytoplasm</location>
        <location evidence="1">Cytoskeleton</location>
    </subcellularLocation>
</comment>
<feature type="coiled-coil region" evidence="5">
    <location>
        <begin position="59"/>
        <end position="96"/>
    </location>
</feature>
<dbReference type="PANTHER" id="PTHR47970">
    <property type="entry name" value="KINESIN-LIKE PROTEIN KIF11"/>
    <property type="match status" value="1"/>
</dbReference>
<reference evidence="6" key="2">
    <citation type="submission" date="2021-02" db="EMBL/GenBank/DDBJ databases">
        <authorList>
            <person name="Kimball J.A."/>
            <person name="Haas M.W."/>
            <person name="Macchietto M."/>
            <person name="Kono T."/>
            <person name="Duquette J."/>
            <person name="Shao M."/>
        </authorList>
    </citation>
    <scope>NUCLEOTIDE SEQUENCE</scope>
    <source>
        <tissue evidence="6">Fresh leaf tissue</tissue>
    </source>
</reference>
<dbReference type="GO" id="GO:0072686">
    <property type="term" value="C:mitotic spindle"/>
    <property type="evidence" value="ECO:0007669"/>
    <property type="project" value="TreeGrafter"/>
</dbReference>
<keyword evidence="4" id="KW-0206">Cytoskeleton</keyword>
<keyword evidence="2" id="KW-0963">Cytoplasm</keyword>
<protein>
    <submittedName>
        <fullName evidence="6">Uncharacterized protein</fullName>
    </submittedName>
</protein>
<organism evidence="6 7">
    <name type="scientific">Zizania palustris</name>
    <name type="common">Northern wild rice</name>
    <dbReference type="NCBI Taxonomy" id="103762"/>
    <lineage>
        <taxon>Eukaryota</taxon>
        <taxon>Viridiplantae</taxon>
        <taxon>Streptophyta</taxon>
        <taxon>Embryophyta</taxon>
        <taxon>Tracheophyta</taxon>
        <taxon>Spermatophyta</taxon>
        <taxon>Magnoliopsida</taxon>
        <taxon>Liliopsida</taxon>
        <taxon>Poales</taxon>
        <taxon>Poaceae</taxon>
        <taxon>BOP clade</taxon>
        <taxon>Oryzoideae</taxon>
        <taxon>Oryzeae</taxon>
        <taxon>Zizaniinae</taxon>
        <taxon>Zizania</taxon>
    </lineage>
</organism>
<keyword evidence="5" id="KW-0175">Coiled coil</keyword>
<keyword evidence="3" id="KW-0505">Motor protein</keyword>
<proteinExistence type="predicted"/>
<dbReference type="GO" id="GO:0051231">
    <property type="term" value="P:spindle elongation"/>
    <property type="evidence" value="ECO:0007669"/>
    <property type="project" value="TreeGrafter"/>
</dbReference>
<dbReference type="AlphaFoldDB" id="A0A8J5WFV3"/>
<gene>
    <name evidence="6" type="ORF">GUJ93_ZPchr0010g11037</name>
</gene>